<sequence length="342" mass="41524">MNPTFLPPLQHMAAVRVALILYEHKDIQRKLDAIDYLHRPILNLDQLLPYTKHIPCTKGEKAWHLVKEKAIETLPNFLAPKLKVKVAEMLRPLYWEYKKFLIDHSFLQAFRPKVPFNYICWKSEGTIDRIRTAKNFIRNDGEVRMACVYFMEDEILRLRPRWETVPSFDFTVIFWKQWLNKKKTKHVISFFEELDEWFRWADSYQCFSIRVSPFFHLLSRENRRSCFKWFERNKAHDDDLRLCLNLMDEEERVELFLRKPSCVLRCFLRWPFHNIFMEMANQMWPYITIDCFLDILRYIHSVPPGLEDTFCLKFFKEFWDASPDSLKEQVEDDCILEQVVNF</sequence>
<dbReference type="Proteomes" id="UP000499080">
    <property type="component" value="Unassembled WGS sequence"/>
</dbReference>
<gene>
    <name evidence="1" type="ORF">AVEN_65059_1</name>
</gene>
<keyword evidence="2" id="KW-1185">Reference proteome</keyword>
<reference evidence="1 2" key="1">
    <citation type="journal article" date="2019" name="Sci. Rep.">
        <title>Orb-weaving spider Araneus ventricosus genome elucidates the spidroin gene catalogue.</title>
        <authorList>
            <person name="Kono N."/>
            <person name="Nakamura H."/>
            <person name="Ohtoshi R."/>
            <person name="Moran D.A.P."/>
            <person name="Shinohara A."/>
            <person name="Yoshida Y."/>
            <person name="Fujiwara M."/>
            <person name="Mori M."/>
            <person name="Tomita M."/>
            <person name="Arakawa K."/>
        </authorList>
    </citation>
    <scope>NUCLEOTIDE SEQUENCE [LARGE SCALE GENOMIC DNA]</scope>
</reference>
<evidence type="ECO:0000313" key="2">
    <source>
        <dbReference type="Proteomes" id="UP000499080"/>
    </source>
</evidence>
<dbReference type="OrthoDB" id="6407690at2759"/>
<evidence type="ECO:0000313" key="1">
    <source>
        <dbReference type="EMBL" id="GBN25060.1"/>
    </source>
</evidence>
<dbReference type="AlphaFoldDB" id="A0A4Y2MF73"/>
<proteinExistence type="predicted"/>
<protein>
    <submittedName>
        <fullName evidence="1">Uncharacterized protein</fullName>
    </submittedName>
</protein>
<dbReference type="EMBL" id="BGPR01007199">
    <property type="protein sequence ID" value="GBN25060.1"/>
    <property type="molecule type" value="Genomic_DNA"/>
</dbReference>
<comment type="caution">
    <text evidence="1">The sequence shown here is derived from an EMBL/GenBank/DDBJ whole genome shotgun (WGS) entry which is preliminary data.</text>
</comment>
<name>A0A4Y2MF73_ARAVE</name>
<accession>A0A4Y2MF73</accession>
<organism evidence="1 2">
    <name type="scientific">Araneus ventricosus</name>
    <name type="common">Orbweaver spider</name>
    <name type="synonym">Epeira ventricosa</name>
    <dbReference type="NCBI Taxonomy" id="182803"/>
    <lineage>
        <taxon>Eukaryota</taxon>
        <taxon>Metazoa</taxon>
        <taxon>Ecdysozoa</taxon>
        <taxon>Arthropoda</taxon>
        <taxon>Chelicerata</taxon>
        <taxon>Arachnida</taxon>
        <taxon>Araneae</taxon>
        <taxon>Araneomorphae</taxon>
        <taxon>Entelegynae</taxon>
        <taxon>Araneoidea</taxon>
        <taxon>Araneidae</taxon>
        <taxon>Araneus</taxon>
    </lineage>
</organism>